<name>T0MCI9_9MICR</name>
<dbReference type="InterPro" id="IPR011989">
    <property type="entry name" value="ARM-like"/>
</dbReference>
<dbReference type="PROSITE" id="PS50303">
    <property type="entry name" value="PUM_HD"/>
    <property type="match status" value="1"/>
</dbReference>
<dbReference type="SUPFAM" id="SSF48371">
    <property type="entry name" value="ARM repeat"/>
    <property type="match status" value="1"/>
</dbReference>
<sequence>MSENEFLKNSNAYKKFSRPCSAPPVDKLFVSDEVELFVIQYSSYYRRNSKDDVRIPPPDVHIKGTIWLSEYDDIINKAFSFDLYKYKDSLKNFNNKAVNLIEKIDNENPESKCSEYKGTSRTTTPIGDTSILDPSLFSNFLNLTVSQKNTIKKNKNEFEISTKENLFLKDIFLFFSDQDKPDLNLMSMKDFCVHMSKDQEGSRLIQNRIDISNDEEIVWFFNQIEDSIFDLSSNLFGNYVIQKILPRLNETQKFVVFTEFKNKINDLALHPYGCRVIQKLIDCF</sequence>
<keyword evidence="5" id="KW-1185">Reference proteome</keyword>
<dbReference type="VEuPathDB" id="MicrosporidiaDB:NAPIS_ORF01538"/>
<keyword evidence="1" id="KW-0677">Repeat</keyword>
<evidence type="ECO:0000256" key="2">
    <source>
        <dbReference type="PROSITE-ProRule" id="PRU00317"/>
    </source>
</evidence>
<organism evidence="4 5">
    <name type="scientific">Vairimorpha apis BRL 01</name>
    <dbReference type="NCBI Taxonomy" id="1037528"/>
    <lineage>
        <taxon>Eukaryota</taxon>
        <taxon>Fungi</taxon>
        <taxon>Fungi incertae sedis</taxon>
        <taxon>Microsporidia</taxon>
        <taxon>Nosematidae</taxon>
        <taxon>Vairimorpha</taxon>
    </lineage>
</organism>
<feature type="repeat" description="Pumilio" evidence="2">
    <location>
        <begin position="259"/>
        <end position="284"/>
    </location>
</feature>
<proteinExistence type="predicted"/>
<dbReference type="GO" id="GO:0010608">
    <property type="term" value="P:post-transcriptional regulation of gene expression"/>
    <property type="evidence" value="ECO:0007669"/>
    <property type="project" value="TreeGrafter"/>
</dbReference>
<dbReference type="PANTHER" id="PTHR12537:SF12">
    <property type="entry name" value="MATERNAL PROTEIN PUMILIO"/>
    <property type="match status" value="1"/>
</dbReference>
<dbReference type="GO" id="GO:0003730">
    <property type="term" value="F:mRNA 3'-UTR binding"/>
    <property type="evidence" value="ECO:0007669"/>
    <property type="project" value="TreeGrafter"/>
</dbReference>
<dbReference type="GO" id="GO:0005737">
    <property type="term" value="C:cytoplasm"/>
    <property type="evidence" value="ECO:0007669"/>
    <property type="project" value="TreeGrafter"/>
</dbReference>
<reference evidence="4 5" key="1">
    <citation type="journal article" date="2013" name="BMC Genomics">
        <title>Genome sequencing and comparative genomics of honey bee microsporidia, Nosema apis reveal novel insights into host-parasite interactions.</title>
        <authorList>
            <person name="Chen Yp."/>
            <person name="Pettis J.S."/>
            <person name="Zhao Y."/>
            <person name="Liu X."/>
            <person name="Tallon L.J."/>
            <person name="Sadzewicz L.D."/>
            <person name="Li R."/>
            <person name="Zheng H."/>
            <person name="Huang S."/>
            <person name="Zhang X."/>
            <person name="Hamilton M.C."/>
            <person name="Pernal S.F."/>
            <person name="Melathopoulos A.P."/>
            <person name="Yan X."/>
            <person name="Evans J.D."/>
        </authorList>
    </citation>
    <scope>NUCLEOTIDE SEQUENCE [LARGE SCALE GENOMIC DNA]</scope>
    <source>
        <strain evidence="4 5">BRL 01</strain>
    </source>
</reference>
<dbReference type="Pfam" id="PF00806">
    <property type="entry name" value="PUF"/>
    <property type="match status" value="3"/>
</dbReference>
<dbReference type="AlphaFoldDB" id="T0MCI9"/>
<dbReference type="InterPro" id="IPR016024">
    <property type="entry name" value="ARM-type_fold"/>
</dbReference>
<dbReference type="EMBL" id="KE647211">
    <property type="protein sequence ID" value="EQB60886.1"/>
    <property type="molecule type" value="Genomic_DNA"/>
</dbReference>
<feature type="repeat" description="Pumilio" evidence="2">
    <location>
        <begin position="223"/>
        <end position="258"/>
    </location>
</feature>
<accession>T0MCI9</accession>
<dbReference type="PANTHER" id="PTHR12537">
    <property type="entry name" value="RNA BINDING PROTEIN PUMILIO-RELATED"/>
    <property type="match status" value="1"/>
</dbReference>
<dbReference type="HOGENOM" id="CLU_980370_0_0_1"/>
<evidence type="ECO:0000313" key="5">
    <source>
        <dbReference type="Proteomes" id="UP000053780"/>
    </source>
</evidence>
<evidence type="ECO:0000256" key="1">
    <source>
        <dbReference type="ARBA" id="ARBA00022737"/>
    </source>
</evidence>
<dbReference type="InterPro" id="IPR033133">
    <property type="entry name" value="PUM-HD"/>
</dbReference>
<evidence type="ECO:0000259" key="3">
    <source>
        <dbReference type="PROSITE" id="PS50303"/>
    </source>
</evidence>
<dbReference type="Proteomes" id="UP000053780">
    <property type="component" value="Unassembled WGS sequence"/>
</dbReference>
<dbReference type="PROSITE" id="PS50302">
    <property type="entry name" value="PUM"/>
    <property type="match status" value="2"/>
</dbReference>
<dbReference type="OrthoDB" id="668540at2759"/>
<protein>
    <submittedName>
        <fullName evidence="4">Maternal pumilio protein</fullName>
    </submittedName>
</protein>
<evidence type="ECO:0000313" key="4">
    <source>
        <dbReference type="EMBL" id="EQB60886.1"/>
    </source>
</evidence>
<feature type="domain" description="PUM-HD" evidence="3">
    <location>
        <begin position="163"/>
        <end position="284"/>
    </location>
</feature>
<dbReference type="InterPro" id="IPR001313">
    <property type="entry name" value="Pumilio_RNA-bd_rpt"/>
</dbReference>
<dbReference type="Gene3D" id="1.25.10.10">
    <property type="entry name" value="Leucine-rich Repeat Variant"/>
    <property type="match status" value="1"/>
</dbReference>
<dbReference type="SMART" id="SM00025">
    <property type="entry name" value="Pumilio"/>
    <property type="match status" value="3"/>
</dbReference>
<gene>
    <name evidence="4" type="ORF">NAPIS_ORF01538</name>
</gene>